<organism evidence="3 4">
    <name type="scientific">Chromobacterium vaccinii</name>
    <dbReference type="NCBI Taxonomy" id="1108595"/>
    <lineage>
        <taxon>Bacteria</taxon>
        <taxon>Pseudomonadati</taxon>
        <taxon>Pseudomonadota</taxon>
        <taxon>Betaproteobacteria</taxon>
        <taxon>Neisseriales</taxon>
        <taxon>Chromobacteriaceae</taxon>
        <taxon>Chromobacterium</taxon>
    </lineage>
</organism>
<reference evidence="3 4" key="1">
    <citation type="submission" date="2016-10" db="EMBL/GenBank/DDBJ databases">
        <title>Chromobacterium muskegensis sp. nov., an insecticidal bacterium isolated from Sphagnum bogs.</title>
        <authorList>
            <person name="Sparks M.E."/>
            <person name="Blackburn M.B."/>
            <person name="Gundersen-Rindal D.E."/>
            <person name="Mitchell A."/>
            <person name="Farrar R."/>
            <person name="Kuhar D."/>
        </authorList>
    </citation>
    <scope>NUCLEOTIDE SEQUENCE [LARGE SCALE GENOMIC DNA]</scope>
    <source>
        <strain evidence="3 4">21-1</strain>
    </source>
</reference>
<feature type="region of interest" description="Disordered" evidence="1">
    <location>
        <begin position="218"/>
        <end position="237"/>
    </location>
</feature>
<dbReference type="RefSeq" id="WP_070978515.1">
    <property type="nucleotide sequence ID" value="NZ_CP017707.1"/>
</dbReference>
<name>A0A1D9LCD7_9NEIS</name>
<gene>
    <name evidence="3" type="ORF">BKX93_02195</name>
</gene>
<dbReference type="Gene3D" id="1.10.150.690">
    <property type="entry name" value="DUF2063"/>
    <property type="match status" value="1"/>
</dbReference>
<dbReference type="Pfam" id="PF09836">
    <property type="entry name" value="DUF2063"/>
    <property type="match status" value="1"/>
</dbReference>
<accession>A0A1D9LCD7</accession>
<dbReference type="AlphaFoldDB" id="A0A1D9LCD7"/>
<protein>
    <recommendedName>
        <fullName evidence="2">Putative DNA-binding domain-containing protein</fullName>
    </recommendedName>
</protein>
<dbReference type="InterPro" id="IPR018640">
    <property type="entry name" value="DUF2063"/>
</dbReference>
<dbReference type="KEGG" id="cvc:BKX93_02195"/>
<evidence type="ECO:0000313" key="3">
    <source>
        <dbReference type="EMBL" id="AOZ48922.1"/>
    </source>
</evidence>
<dbReference type="Proteomes" id="UP000178776">
    <property type="component" value="Chromosome"/>
</dbReference>
<sequence>MNTHSTLEAGRRFNRLLRAPQTDAGELTPAIKLYRDFLRSNIEEVVKHVFPLYFSQVDAATLRRQVDGFLAHHSASAPEFHHIATEFLVFMQPTAPAALRQCLEYEWVLLKAEVDPAVVEPPSGEPLDDAILSLNPTLTCIELDLKAAGLSGAFAIFRDARHQVRQKPLNRFDRHVLAGLETPRCYASLKAACAIADAAPLRQWLLDAIATGLVQTRQPSMTSMNGSPRRPAATQGV</sequence>
<dbReference type="EMBL" id="CP017707">
    <property type="protein sequence ID" value="AOZ48922.1"/>
    <property type="molecule type" value="Genomic_DNA"/>
</dbReference>
<dbReference type="InterPro" id="IPR044922">
    <property type="entry name" value="DUF2063_N_sf"/>
</dbReference>
<evidence type="ECO:0000313" key="4">
    <source>
        <dbReference type="Proteomes" id="UP000178776"/>
    </source>
</evidence>
<evidence type="ECO:0000256" key="1">
    <source>
        <dbReference type="SAM" id="MobiDB-lite"/>
    </source>
</evidence>
<dbReference type="GeneID" id="68840025"/>
<proteinExistence type="predicted"/>
<feature type="domain" description="Putative DNA-binding" evidence="2">
    <location>
        <begin position="11"/>
        <end position="91"/>
    </location>
</feature>
<evidence type="ECO:0000259" key="2">
    <source>
        <dbReference type="Pfam" id="PF09836"/>
    </source>
</evidence>
<dbReference type="STRING" id="1108595.BKX93_02195"/>